<keyword evidence="2" id="KW-1185">Reference proteome</keyword>
<sequence>MSVKLSLLTQVIKSELSVAKGLIIPSSEAASPSNHPGNTSENIHAPNSSSGTPPPKPPNKHRQGHCDGPHVWCFAGGANVGQAKAWLVGNKGLPEADVASTQKKILAALDYSSSPSRELWLWKGED</sequence>
<evidence type="ECO:0000313" key="1">
    <source>
        <dbReference type="EMBL" id="KAJ9078096.1"/>
    </source>
</evidence>
<dbReference type="EMBL" id="QTSX02002164">
    <property type="protein sequence ID" value="KAJ9078096.1"/>
    <property type="molecule type" value="Genomic_DNA"/>
</dbReference>
<proteinExistence type="predicted"/>
<name>A0ACC2TUF3_9FUNG</name>
<protein>
    <submittedName>
        <fullName evidence="1">Uncharacterized protein</fullName>
    </submittedName>
</protein>
<accession>A0ACC2TUF3</accession>
<dbReference type="Proteomes" id="UP001165960">
    <property type="component" value="Unassembled WGS sequence"/>
</dbReference>
<organism evidence="1 2">
    <name type="scientific">Entomophthora muscae</name>
    <dbReference type="NCBI Taxonomy" id="34485"/>
    <lineage>
        <taxon>Eukaryota</taxon>
        <taxon>Fungi</taxon>
        <taxon>Fungi incertae sedis</taxon>
        <taxon>Zoopagomycota</taxon>
        <taxon>Entomophthoromycotina</taxon>
        <taxon>Entomophthoromycetes</taxon>
        <taxon>Entomophthorales</taxon>
        <taxon>Entomophthoraceae</taxon>
        <taxon>Entomophthora</taxon>
    </lineage>
</organism>
<comment type="caution">
    <text evidence="1">The sequence shown here is derived from an EMBL/GenBank/DDBJ whole genome shotgun (WGS) entry which is preliminary data.</text>
</comment>
<reference evidence="1" key="1">
    <citation type="submission" date="2022-04" db="EMBL/GenBank/DDBJ databases">
        <title>Genome of the entomopathogenic fungus Entomophthora muscae.</title>
        <authorList>
            <person name="Elya C."/>
            <person name="Lovett B.R."/>
            <person name="Lee E."/>
            <person name="Macias A.M."/>
            <person name="Hajek A.E."/>
            <person name="De Bivort B.L."/>
            <person name="Kasson M.T."/>
            <person name="De Fine Licht H.H."/>
            <person name="Stajich J.E."/>
        </authorList>
    </citation>
    <scope>NUCLEOTIDE SEQUENCE</scope>
    <source>
        <strain evidence="1">Berkeley</strain>
    </source>
</reference>
<evidence type="ECO:0000313" key="2">
    <source>
        <dbReference type="Proteomes" id="UP001165960"/>
    </source>
</evidence>
<gene>
    <name evidence="1" type="ORF">DSO57_1010468</name>
</gene>